<protein>
    <submittedName>
        <fullName evidence="1">Uncharacterized protein</fullName>
    </submittedName>
</protein>
<reference evidence="1 2" key="1">
    <citation type="journal article" date="2018" name="Mol. Biol. Evol.">
        <title>Broad Genomic Sampling Reveals a Smut Pathogenic Ancestry of the Fungal Clade Ustilaginomycotina.</title>
        <authorList>
            <person name="Kijpornyongpan T."/>
            <person name="Mondo S.J."/>
            <person name="Barry K."/>
            <person name="Sandor L."/>
            <person name="Lee J."/>
            <person name="Lipzen A."/>
            <person name="Pangilinan J."/>
            <person name="LaButti K."/>
            <person name="Hainaut M."/>
            <person name="Henrissat B."/>
            <person name="Grigoriev I.V."/>
            <person name="Spatafora J.W."/>
            <person name="Aime M.C."/>
        </authorList>
    </citation>
    <scope>NUCLEOTIDE SEQUENCE [LARGE SCALE GENOMIC DNA]</scope>
    <source>
        <strain evidence="1 2">SA 807</strain>
    </source>
</reference>
<gene>
    <name evidence="1" type="ORF">IE53DRAFT_166866</name>
</gene>
<dbReference type="Proteomes" id="UP000245626">
    <property type="component" value="Unassembled WGS sequence"/>
</dbReference>
<proteinExistence type="predicted"/>
<keyword evidence="2" id="KW-1185">Reference proteome</keyword>
<accession>A0ACD0NTF4</accession>
<organism evidence="1 2">
    <name type="scientific">Violaceomyces palustris</name>
    <dbReference type="NCBI Taxonomy" id="1673888"/>
    <lineage>
        <taxon>Eukaryota</taxon>
        <taxon>Fungi</taxon>
        <taxon>Dikarya</taxon>
        <taxon>Basidiomycota</taxon>
        <taxon>Ustilaginomycotina</taxon>
        <taxon>Ustilaginomycetes</taxon>
        <taxon>Violaceomycetales</taxon>
        <taxon>Violaceomycetaceae</taxon>
        <taxon>Violaceomyces</taxon>
    </lineage>
</organism>
<dbReference type="EMBL" id="KZ820107">
    <property type="protein sequence ID" value="PWN49029.1"/>
    <property type="molecule type" value="Genomic_DNA"/>
</dbReference>
<name>A0ACD0NTF4_9BASI</name>
<sequence length="173" mass="20078">MKGERIIGLKVVAVFFRFLSFPSISLDLTQLPSSIPRALARNPGARGNQVPTTPLRLTCPCTFLFMMKEVRRRRRRNKKKRKKKKKEGREKFKIKDPNLSLSLTTLHPWNRNQAFLFPLLPFFSFTLSLDSSFLPSLSPPLSRCTFTTGIVVEPLVYAPCLRCWLRYRDCFPK</sequence>
<evidence type="ECO:0000313" key="2">
    <source>
        <dbReference type="Proteomes" id="UP000245626"/>
    </source>
</evidence>
<evidence type="ECO:0000313" key="1">
    <source>
        <dbReference type="EMBL" id="PWN49029.1"/>
    </source>
</evidence>